<dbReference type="GeneID" id="27684804"/>
<feature type="compositionally biased region" description="Polar residues" evidence="1">
    <location>
        <begin position="62"/>
        <end position="72"/>
    </location>
</feature>
<feature type="compositionally biased region" description="Basic residues" evidence="1">
    <location>
        <begin position="84"/>
        <end position="94"/>
    </location>
</feature>
<protein>
    <submittedName>
        <fullName evidence="3">Uncharacterized protein</fullName>
    </submittedName>
</protein>
<accession>A0A0L0HQI1</accession>
<reference evidence="3 4" key="1">
    <citation type="submission" date="2009-08" db="EMBL/GenBank/DDBJ databases">
        <title>The Genome Sequence of Spizellomyces punctatus strain DAOM BR117.</title>
        <authorList>
            <consortium name="The Broad Institute Genome Sequencing Platform"/>
            <person name="Russ C."/>
            <person name="Cuomo C."/>
            <person name="Shea T."/>
            <person name="Young S.K."/>
            <person name="Zeng Q."/>
            <person name="Koehrsen M."/>
            <person name="Haas B."/>
            <person name="Borodovsky M."/>
            <person name="Guigo R."/>
            <person name="Alvarado L."/>
            <person name="Berlin A."/>
            <person name="Bochicchio J."/>
            <person name="Borenstein D."/>
            <person name="Chapman S."/>
            <person name="Chen Z."/>
            <person name="Engels R."/>
            <person name="Freedman E."/>
            <person name="Gellesch M."/>
            <person name="Goldberg J."/>
            <person name="Griggs A."/>
            <person name="Gujja S."/>
            <person name="Heiman D."/>
            <person name="Hepburn T."/>
            <person name="Howarth C."/>
            <person name="Jen D."/>
            <person name="Larson L."/>
            <person name="Lewis B."/>
            <person name="Mehta T."/>
            <person name="Park D."/>
            <person name="Pearson M."/>
            <person name="Roberts A."/>
            <person name="Saif S."/>
            <person name="Shenoy N."/>
            <person name="Sisk P."/>
            <person name="Stolte C."/>
            <person name="Sykes S."/>
            <person name="Thomson T."/>
            <person name="Walk T."/>
            <person name="White J."/>
            <person name="Yandava C."/>
            <person name="Burger G."/>
            <person name="Gray M.W."/>
            <person name="Holland P.W.H."/>
            <person name="King N."/>
            <person name="Lang F.B.F."/>
            <person name="Roger A.J."/>
            <person name="Ruiz-Trillo I."/>
            <person name="Lander E."/>
            <person name="Nusbaum C."/>
        </authorList>
    </citation>
    <scope>NUCLEOTIDE SEQUENCE [LARGE SCALE GENOMIC DNA]</scope>
    <source>
        <strain evidence="3 4">DAOM BR117</strain>
    </source>
</reference>
<gene>
    <name evidence="3" type="ORF">SPPG_01118</name>
</gene>
<dbReference type="AlphaFoldDB" id="A0A0L0HQI1"/>
<feature type="region of interest" description="Disordered" evidence="1">
    <location>
        <begin position="28"/>
        <end position="112"/>
    </location>
</feature>
<dbReference type="InParanoid" id="A0A0L0HQI1"/>
<proteinExistence type="predicted"/>
<dbReference type="RefSeq" id="XP_016611685.1">
    <property type="nucleotide sequence ID" value="XM_016749438.1"/>
</dbReference>
<feature type="compositionally biased region" description="Polar residues" evidence="1">
    <location>
        <begin position="95"/>
        <end position="105"/>
    </location>
</feature>
<dbReference type="EMBL" id="KQ257451">
    <property type="protein sequence ID" value="KND03646.1"/>
    <property type="molecule type" value="Genomic_DNA"/>
</dbReference>
<evidence type="ECO:0000313" key="4">
    <source>
        <dbReference type="Proteomes" id="UP000053201"/>
    </source>
</evidence>
<feature type="chain" id="PRO_5005540207" evidence="2">
    <location>
        <begin position="21"/>
        <end position="152"/>
    </location>
</feature>
<keyword evidence="2" id="KW-0732">Signal</keyword>
<evidence type="ECO:0000256" key="1">
    <source>
        <dbReference type="SAM" id="MobiDB-lite"/>
    </source>
</evidence>
<dbReference type="VEuPathDB" id="FungiDB:SPPG_01118"/>
<organism evidence="3 4">
    <name type="scientific">Spizellomyces punctatus (strain DAOM BR117)</name>
    <dbReference type="NCBI Taxonomy" id="645134"/>
    <lineage>
        <taxon>Eukaryota</taxon>
        <taxon>Fungi</taxon>
        <taxon>Fungi incertae sedis</taxon>
        <taxon>Chytridiomycota</taxon>
        <taxon>Chytridiomycota incertae sedis</taxon>
        <taxon>Chytridiomycetes</taxon>
        <taxon>Spizellomycetales</taxon>
        <taxon>Spizellomycetaceae</taxon>
        <taxon>Spizellomyces</taxon>
    </lineage>
</organism>
<dbReference type="Proteomes" id="UP000053201">
    <property type="component" value="Unassembled WGS sequence"/>
</dbReference>
<sequence length="152" mass="16687">MVAGALFLGLTVSRIGSILAWTKASLPMNRHESKESNPVSIPANAQLPEVQIEPAEPPSASHPVTPQTTPQHSPARPAVETKISVKKKRKRRRSTVTAVMSTSGIEASRSENDIYRLQHERRGSLSPSVLRTLGTENKLNILSRSQNQLKKH</sequence>
<evidence type="ECO:0000313" key="3">
    <source>
        <dbReference type="EMBL" id="KND03646.1"/>
    </source>
</evidence>
<feature type="signal peptide" evidence="2">
    <location>
        <begin position="1"/>
        <end position="20"/>
    </location>
</feature>
<evidence type="ECO:0000256" key="2">
    <source>
        <dbReference type="SAM" id="SignalP"/>
    </source>
</evidence>
<name>A0A0L0HQI1_SPIPD</name>
<keyword evidence="4" id="KW-1185">Reference proteome</keyword>